<gene>
    <name evidence="1" type="ORF">TNIN_220811</name>
</gene>
<dbReference type="EMBL" id="BMAV01013894">
    <property type="protein sequence ID" value="GFY61897.1"/>
    <property type="molecule type" value="Genomic_DNA"/>
</dbReference>
<evidence type="ECO:0000313" key="1">
    <source>
        <dbReference type="EMBL" id="GFY61897.1"/>
    </source>
</evidence>
<sequence length="80" mass="8673">MTSSETSTKSANEAKDKKSVNCFIRPQYNWMKVEDSVSHLRDVSGTSNIASGLSKSICLEAPSPLWGFFSPLRFGGADNG</sequence>
<organism evidence="1 2">
    <name type="scientific">Trichonephila inaurata madagascariensis</name>
    <dbReference type="NCBI Taxonomy" id="2747483"/>
    <lineage>
        <taxon>Eukaryota</taxon>
        <taxon>Metazoa</taxon>
        <taxon>Ecdysozoa</taxon>
        <taxon>Arthropoda</taxon>
        <taxon>Chelicerata</taxon>
        <taxon>Arachnida</taxon>
        <taxon>Araneae</taxon>
        <taxon>Araneomorphae</taxon>
        <taxon>Entelegynae</taxon>
        <taxon>Araneoidea</taxon>
        <taxon>Nephilidae</taxon>
        <taxon>Trichonephila</taxon>
        <taxon>Trichonephila inaurata</taxon>
    </lineage>
</organism>
<proteinExistence type="predicted"/>
<evidence type="ECO:0000313" key="2">
    <source>
        <dbReference type="Proteomes" id="UP000886998"/>
    </source>
</evidence>
<keyword evidence="2" id="KW-1185">Reference proteome</keyword>
<protein>
    <submittedName>
        <fullName evidence="1">Uncharacterized protein</fullName>
    </submittedName>
</protein>
<name>A0A8X7CED8_9ARAC</name>
<dbReference type="AlphaFoldDB" id="A0A8X7CED8"/>
<dbReference type="Proteomes" id="UP000886998">
    <property type="component" value="Unassembled WGS sequence"/>
</dbReference>
<comment type="caution">
    <text evidence="1">The sequence shown here is derived from an EMBL/GenBank/DDBJ whole genome shotgun (WGS) entry which is preliminary data.</text>
</comment>
<accession>A0A8X7CED8</accession>
<reference evidence="1" key="1">
    <citation type="submission" date="2020-08" db="EMBL/GenBank/DDBJ databases">
        <title>Multicomponent nature underlies the extraordinary mechanical properties of spider dragline silk.</title>
        <authorList>
            <person name="Kono N."/>
            <person name="Nakamura H."/>
            <person name="Mori M."/>
            <person name="Yoshida Y."/>
            <person name="Ohtoshi R."/>
            <person name="Malay A.D."/>
            <person name="Moran D.A.P."/>
            <person name="Tomita M."/>
            <person name="Numata K."/>
            <person name="Arakawa K."/>
        </authorList>
    </citation>
    <scope>NUCLEOTIDE SEQUENCE</scope>
</reference>